<dbReference type="RefSeq" id="WP_145362439.1">
    <property type="nucleotide sequence ID" value="NZ_CP036268.1"/>
</dbReference>
<dbReference type="Gene3D" id="3.30.420.40">
    <property type="match status" value="2"/>
</dbReference>
<dbReference type="InterPro" id="IPR000600">
    <property type="entry name" value="ROK"/>
</dbReference>
<sequence length="324" mass="34085">MAKDQPYRVGFDLGGTKMYAVVFDEEYNILGKARKKTKGQQGAKQGVSRVIETIEEAIDDAKLSKQKPLGIGAGCPGPLDWKEGVIVNTPNLGWRDVKVRAELEKAFDCSVTVLNDVDAGVYGEYKFGAGKGAHCVLGVFPGTGIGGGCVYNGDIIRGRSLSCMEIGHMPILPDGPRSGVGHRGSLEAVASRLAIAGYAVQAAYRGQAPYLMDKTGTDISDVRSGALEDAVENGDLAIRQIIIDASEQIGAAIGGVVNLLLPDVVILGGGLVEAMPKLIVEATERVAKLQAMPAYRDQFKVVAAELSDEATVMGAAAWHEAQAG</sequence>
<dbReference type="PANTHER" id="PTHR18964">
    <property type="entry name" value="ROK (REPRESSOR, ORF, KINASE) FAMILY"/>
    <property type="match status" value="1"/>
</dbReference>
<dbReference type="CDD" id="cd23763">
    <property type="entry name" value="ASKHA_ATPase_ROK"/>
    <property type="match status" value="1"/>
</dbReference>
<keyword evidence="2" id="KW-0808">Transferase</keyword>
<keyword evidence="3" id="KW-1185">Reference proteome</keyword>
<dbReference type="InterPro" id="IPR043129">
    <property type="entry name" value="ATPase_NBD"/>
</dbReference>
<dbReference type="AlphaFoldDB" id="A0A517QX32"/>
<dbReference type="Pfam" id="PF00480">
    <property type="entry name" value="ROK"/>
    <property type="match status" value="1"/>
</dbReference>
<dbReference type="EMBL" id="CP036268">
    <property type="protein sequence ID" value="QDT36219.1"/>
    <property type="molecule type" value="Genomic_DNA"/>
</dbReference>
<evidence type="ECO:0000256" key="1">
    <source>
        <dbReference type="ARBA" id="ARBA00006479"/>
    </source>
</evidence>
<dbReference type="GO" id="GO:0004340">
    <property type="term" value="F:glucokinase activity"/>
    <property type="evidence" value="ECO:0007669"/>
    <property type="project" value="UniProtKB-EC"/>
</dbReference>
<dbReference type="PANTHER" id="PTHR18964:SF149">
    <property type="entry name" value="BIFUNCTIONAL UDP-N-ACETYLGLUCOSAMINE 2-EPIMERASE_N-ACETYLMANNOSAMINE KINASE"/>
    <property type="match status" value="1"/>
</dbReference>
<evidence type="ECO:0000313" key="2">
    <source>
        <dbReference type="EMBL" id="QDT36219.1"/>
    </source>
</evidence>
<dbReference type="Proteomes" id="UP000317318">
    <property type="component" value="Chromosome"/>
</dbReference>
<keyword evidence="2" id="KW-0418">Kinase</keyword>
<dbReference type="KEGG" id="svp:Pan189_05740"/>
<dbReference type="SUPFAM" id="SSF53067">
    <property type="entry name" value="Actin-like ATPase domain"/>
    <property type="match status" value="1"/>
</dbReference>
<accession>A0A517QX32</accession>
<gene>
    <name evidence="2" type="primary">glkA</name>
    <name evidence="2" type="ORF">Pan189_05740</name>
</gene>
<organism evidence="2 3">
    <name type="scientific">Stratiformator vulcanicus</name>
    <dbReference type="NCBI Taxonomy" id="2527980"/>
    <lineage>
        <taxon>Bacteria</taxon>
        <taxon>Pseudomonadati</taxon>
        <taxon>Planctomycetota</taxon>
        <taxon>Planctomycetia</taxon>
        <taxon>Planctomycetales</taxon>
        <taxon>Planctomycetaceae</taxon>
        <taxon>Stratiformator</taxon>
    </lineage>
</organism>
<reference evidence="2 3" key="1">
    <citation type="submission" date="2019-02" db="EMBL/GenBank/DDBJ databases">
        <title>Deep-cultivation of Planctomycetes and their phenomic and genomic characterization uncovers novel biology.</title>
        <authorList>
            <person name="Wiegand S."/>
            <person name="Jogler M."/>
            <person name="Boedeker C."/>
            <person name="Pinto D."/>
            <person name="Vollmers J."/>
            <person name="Rivas-Marin E."/>
            <person name="Kohn T."/>
            <person name="Peeters S.H."/>
            <person name="Heuer A."/>
            <person name="Rast P."/>
            <person name="Oberbeckmann S."/>
            <person name="Bunk B."/>
            <person name="Jeske O."/>
            <person name="Meyerdierks A."/>
            <person name="Storesund J.E."/>
            <person name="Kallscheuer N."/>
            <person name="Luecker S."/>
            <person name="Lage O.M."/>
            <person name="Pohl T."/>
            <person name="Merkel B.J."/>
            <person name="Hornburger P."/>
            <person name="Mueller R.-W."/>
            <person name="Bruemmer F."/>
            <person name="Labrenz M."/>
            <person name="Spormann A.M."/>
            <person name="Op den Camp H."/>
            <person name="Overmann J."/>
            <person name="Amann R."/>
            <person name="Jetten M.S.M."/>
            <person name="Mascher T."/>
            <person name="Medema M.H."/>
            <person name="Devos D.P."/>
            <person name="Kaster A.-K."/>
            <person name="Ovreas L."/>
            <person name="Rohde M."/>
            <person name="Galperin M.Y."/>
            <person name="Jogler C."/>
        </authorList>
    </citation>
    <scope>NUCLEOTIDE SEQUENCE [LARGE SCALE GENOMIC DNA]</scope>
    <source>
        <strain evidence="2 3">Pan189</strain>
    </source>
</reference>
<protein>
    <submittedName>
        <fullName evidence="2">Glucokinase</fullName>
        <ecNumber evidence="2">2.7.1.2</ecNumber>
    </submittedName>
</protein>
<comment type="similarity">
    <text evidence="1">Belongs to the ROK (NagC/XylR) family.</text>
</comment>
<evidence type="ECO:0000313" key="3">
    <source>
        <dbReference type="Proteomes" id="UP000317318"/>
    </source>
</evidence>
<name>A0A517QX32_9PLAN</name>
<proteinExistence type="inferred from homology"/>
<dbReference type="OrthoDB" id="9795247at2"/>
<dbReference type="EC" id="2.7.1.2" evidence="2"/>